<dbReference type="EMBL" id="UGPP01000001">
    <property type="protein sequence ID" value="STY71228.1"/>
    <property type="molecule type" value="Genomic_DNA"/>
</dbReference>
<gene>
    <name evidence="1" type="ORF">NCTC10571_01384</name>
</gene>
<dbReference type="Proteomes" id="UP000255234">
    <property type="component" value="Unassembled WGS sequence"/>
</dbReference>
<sequence>MPNWCCGILKIRGIKQDVINFLTNGLIAVDYIGNDVKESRFYVDEYGDINYIPSKNLSHFWIEGTRRGFVYPDNYICNYYNEEKDEVIVCLDAKFAWTIYTEQLLKISKKYNIDLKIYAFERGMEFNLDIEVSKGKVIKSEVVKFDNYMWDCIDPLSGG</sequence>
<dbReference type="RefSeq" id="WP_115151593.1">
    <property type="nucleotide sequence ID" value="NZ_UGPP01000001.1"/>
</dbReference>
<evidence type="ECO:0008006" key="3">
    <source>
        <dbReference type="Google" id="ProtNLM"/>
    </source>
</evidence>
<name>A0A378NZ03_9FIRM</name>
<protein>
    <recommendedName>
        <fullName evidence="3">YubB ferredoxin-like domain-containing protein</fullName>
    </recommendedName>
</protein>
<dbReference type="AlphaFoldDB" id="A0A378NZ03"/>
<accession>A0A378NZ03</accession>
<proteinExistence type="predicted"/>
<reference evidence="1 2" key="1">
    <citation type="submission" date="2018-06" db="EMBL/GenBank/DDBJ databases">
        <authorList>
            <consortium name="Pathogen Informatics"/>
            <person name="Doyle S."/>
        </authorList>
    </citation>
    <scope>NUCLEOTIDE SEQUENCE [LARGE SCALE GENOMIC DNA]</scope>
    <source>
        <strain evidence="1 2">NCTC10571</strain>
    </source>
</reference>
<evidence type="ECO:0000313" key="1">
    <source>
        <dbReference type="EMBL" id="STY71228.1"/>
    </source>
</evidence>
<evidence type="ECO:0000313" key="2">
    <source>
        <dbReference type="Proteomes" id="UP000255234"/>
    </source>
</evidence>
<organism evidence="1 2">
    <name type="scientific">Megamonas hypermegale</name>
    <dbReference type="NCBI Taxonomy" id="158847"/>
    <lineage>
        <taxon>Bacteria</taxon>
        <taxon>Bacillati</taxon>
        <taxon>Bacillota</taxon>
        <taxon>Negativicutes</taxon>
        <taxon>Selenomonadales</taxon>
        <taxon>Selenomonadaceae</taxon>
        <taxon>Megamonas</taxon>
    </lineage>
</organism>